<organism evidence="4 5">
    <name type="scientific">Halalkalibacter oceani</name>
    <dbReference type="NCBI Taxonomy" id="1653776"/>
    <lineage>
        <taxon>Bacteria</taxon>
        <taxon>Bacillati</taxon>
        <taxon>Bacillota</taxon>
        <taxon>Bacilli</taxon>
        <taxon>Bacillales</taxon>
        <taxon>Bacillaceae</taxon>
        <taxon>Halalkalibacter</taxon>
    </lineage>
</organism>
<dbReference type="AlphaFoldDB" id="A0A9X2DRE5"/>
<dbReference type="PANTHER" id="PTHR37477:SF1">
    <property type="entry name" value="COBALT-PRECORRIN-5A HYDROLASE"/>
    <property type="match status" value="1"/>
</dbReference>
<dbReference type="Gene3D" id="3.40.50.11220">
    <property type="match status" value="1"/>
</dbReference>
<evidence type="ECO:0000259" key="2">
    <source>
        <dbReference type="Pfam" id="PF11760"/>
    </source>
</evidence>
<dbReference type="SUPFAM" id="SSF159664">
    <property type="entry name" value="CobE/GbiG C-terminal domain-like"/>
    <property type="match status" value="1"/>
</dbReference>
<feature type="domain" description="Cobalamin synthesis G N-terminal" evidence="2">
    <location>
        <begin position="57"/>
        <end position="135"/>
    </location>
</feature>
<dbReference type="SUPFAM" id="SSF159672">
    <property type="entry name" value="CbiG N-terminal domain-like"/>
    <property type="match status" value="1"/>
</dbReference>
<dbReference type="Pfam" id="PF11761">
    <property type="entry name" value="CbiG_mid"/>
    <property type="match status" value="1"/>
</dbReference>
<keyword evidence="5" id="KW-1185">Reference proteome</keyword>
<dbReference type="InterPro" id="IPR038029">
    <property type="entry name" value="GbiG_N_sf"/>
</dbReference>
<evidence type="ECO:0000259" key="3">
    <source>
        <dbReference type="Pfam" id="PF11761"/>
    </source>
</evidence>
<gene>
    <name evidence="4" type="ORF">M3202_06725</name>
</gene>
<dbReference type="GO" id="GO:0009236">
    <property type="term" value="P:cobalamin biosynthetic process"/>
    <property type="evidence" value="ECO:0007669"/>
    <property type="project" value="InterPro"/>
</dbReference>
<dbReference type="InterPro" id="IPR021744">
    <property type="entry name" value="CbiG_N"/>
</dbReference>
<dbReference type="RefSeq" id="WP_251222566.1">
    <property type="nucleotide sequence ID" value="NZ_JAMBOL010000003.1"/>
</dbReference>
<dbReference type="PANTHER" id="PTHR37477">
    <property type="entry name" value="COBALT-PRECORRIN-5A HYDROLASE"/>
    <property type="match status" value="1"/>
</dbReference>
<proteinExistence type="predicted"/>
<name>A0A9X2DRE5_9BACI</name>
<evidence type="ECO:0000313" key="4">
    <source>
        <dbReference type="EMBL" id="MCM3713773.1"/>
    </source>
</evidence>
<evidence type="ECO:0000259" key="1">
    <source>
        <dbReference type="Pfam" id="PF01890"/>
    </source>
</evidence>
<dbReference type="InterPro" id="IPR002750">
    <property type="entry name" value="CobE/GbiG_C"/>
</dbReference>
<dbReference type="EMBL" id="JAMBOL010000003">
    <property type="protein sequence ID" value="MCM3713773.1"/>
    <property type="molecule type" value="Genomic_DNA"/>
</dbReference>
<feature type="domain" description="Cobalamin biosynthesis central region" evidence="3">
    <location>
        <begin position="141"/>
        <end position="236"/>
    </location>
</feature>
<dbReference type="Gene3D" id="3.30.420.180">
    <property type="entry name" value="CobE/GbiG C-terminal domain"/>
    <property type="match status" value="1"/>
</dbReference>
<sequence length="362" mass="39926">MDKIAFVAITKHGTELIRQLWQKRPDADLYYMTKHAYGDEEEKGFQLFEGSVKLQLPRLFAEYDGLVIVISLGAVIRMIAPILKGKKVDPAVVVVDERGQFVISALSGHVGGANELTKEIAGLLGAIPVITTASDVQKTIPVDIFGREFGWTIEDEQAVTPVSAAIVNEEPVLIVQEAGERHWWKHDKALPSHFTLVSSLADAEPGRFQAALVISDRLLSEEWMTILRTKGVLYRPKTLCLGIGCNRGTSAEEIEAVIFETLQELELSPKSVASISTIDLKKDEAGLLAVCETFQWEFICYSPEELNEIPFPNPSETVFRYTGAYGVSEPAALRTAKSRQLLLEKKKSGNVTISIARKGEKG</sequence>
<reference evidence="4" key="1">
    <citation type="submission" date="2022-05" db="EMBL/GenBank/DDBJ databases">
        <title>Comparative Genomics of Spacecraft Associated Microbes.</title>
        <authorList>
            <person name="Tran M.T."/>
            <person name="Wright A."/>
            <person name="Seuylemezian A."/>
            <person name="Eisen J."/>
            <person name="Coil D."/>
        </authorList>
    </citation>
    <scope>NUCLEOTIDE SEQUENCE</scope>
    <source>
        <strain evidence="4">214.1.1</strain>
    </source>
</reference>
<dbReference type="InterPro" id="IPR052553">
    <property type="entry name" value="CbiG_hydrolase"/>
</dbReference>
<dbReference type="Proteomes" id="UP001139179">
    <property type="component" value="Unassembled WGS sequence"/>
</dbReference>
<dbReference type="InterPro" id="IPR021745">
    <property type="entry name" value="CbiG_mid"/>
</dbReference>
<feature type="domain" description="CobE/GbiG C-terminal" evidence="1">
    <location>
        <begin position="239"/>
        <end position="356"/>
    </location>
</feature>
<dbReference type="Pfam" id="PF11760">
    <property type="entry name" value="CbiG_N"/>
    <property type="match status" value="1"/>
</dbReference>
<evidence type="ECO:0000313" key="5">
    <source>
        <dbReference type="Proteomes" id="UP001139179"/>
    </source>
</evidence>
<comment type="caution">
    <text evidence="4">The sequence shown here is derived from an EMBL/GenBank/DDBJ whole genome shotgun (WGS) entry which is preliminary data.</text>
</comment>
<dbReference type="InterPro" id="IPR036518">
    <property type="entry name" value="CobE/GbiG_C_sf"/>
</dbReference>
<dbReference type="Pfam" id="PF01890">
    <property type="entry name" value="CbiG_C"/>
    <property type="match status" value="1"/>
</dbReference>
<accession>A0A9X2DRE5</accession>
<protein>
    <submittedName>
        <fullName evidence="4">Cobalamin biosynthesis protein</fullName>
    </submittedName>
</protein>